<sequence length="84" mass="9289">MDDYLNESLAQLSFLYATIDGIGSYHGVTELRVAFQVIRRLLILEKSSTSSTQLIHNVLTAPKKPIQKSLLHDAAPGRAHNEKG</sequence>
<dbReference type="AlphaFoldDB" id="A0AAI9VD49"/>
<dbReference type="EMBL" id="MPDP01000124">
    <property type="protein sequence ID" value="KAK1478562.1"/>
    <property type="molecule type" value="Genomic_DNA"/>
</dbReference>
<reference evidence="1" key="1">
    <citation type="submission" date="2016-11" db="EMBL/GenBank/DDBJ databases">
        <title>The genome sequence of Colletotrichum cuscutae.</title>
        <authorList>
            <person name="Baroncelli R."/>
        </authorList>
    </citation>
    <scope>NUCLEOTIDE SEQUENCE</scope>
    <source>
        <strain evidence="1">IMI 304802</strain>
    </source>
</reference>
<proteinExistence type="predicted"/>
<evidence type="ECO:0000313" key="1">
    <source>
        <dbReference type="EMBL" id="KAK1478562.1"/>
    </source>
</evidence>
<keyword evidence="2" id="KW-1185">Reference proteome</keyword>
<comment type="caution">
    <text evidence="1">The sequence shown here is derived from an EMBL/GenBank/DDBJ whole genome shotgun (WGS) entry which is preliminary data.</text>
</comment>
<gene>
    <name evidence="1" type="ORF">CCUS01_04908</name>
</gene>
<name>A0AAI9VD49_9PEZI</name>
<organism evidence="1 2">
    <name type="scientific">Colletotrichum cuscutae</name>
    <dbReference type="NCBI Taxonomy" id="1209917"/>
    <lineage>
        <taxon>Eukaryota</taxon>
        <taxon>Fungi</taxon>
        <taxon>Dikarya</taxon>
        <taxon>Ascomycota</taxon>
        <taxon>Pezizomycotina</taxon>
        <taxon>Sordariomycetes</taxon>
        <taxon>Hypocreomycetidae</taxon>
        <taxon>Glomerellales</taxon>
        <taxon>Glomerellaceae</taxon>
        <taxon>Colletotrichum</taxon>
        <taxon>Colletotrichum acutatum species complex</taxon>
    </lineage>
</organism>
<dbReference type="Proteomes" id="UP001239213">
    <property type="component" value="Unassembled WGS sequence"/>
</dbReference>
<accession>A0AAI9VD49</accession>
<evidence type="ECO:0000313" key="2">
    <source>
        <dbReference type="Proteomes" id="UP001239213"/>
    </source>
</evidence>
<protein>
    <submittedName>
        <fullName evidence="1">Uncharacterized protein</fullName>
    </submittedName>
</protein>